<evidence type="ECO:0000256" key="4">
    <source>
        <dbReference type="SAM" id="MobiDB-lite"/>
    </source>
</evidence>
<name>A0ABU3YXA0_9HYPH</name>
<evidence type="ECO:0000313" key="5">
    <source>
        <dbReference type="EMBL" id="MDV4190298.1"/>
    </source>
</evidence>
<dbReference type="Pfam" id="PF00436">
    <property type="entry name" value="SSB"/>
    <property type="match status" value="1"/>
</dbReference>
<feature type="region of interest" description="Disordered" evidence="4">
    <location>
        <begin position="64"/>
        <end position="128"/>
    </location>
</feature>
<dbReference type="InterPro" id="IPR011344">
    <property type="entry name" value="ssDNA-bd"/>
</dbReference>
<dbReference type="InterPro" id="IPR012340">
    <property type="entry name" value="NA-bd_OB-fold"/>
</dbReference>
<protein>
    <recommendedName>
        <fullName evidence="3">Single-stranded DNA-binding protein</fullName>
    </recommendedName>
</protein>
<dbReference type="EMBL" id="JAWJWI010000027">
    <property type="protein sequence ID" value="MDV4190298.1"/>
    <property type="molecule type" value="Genomic_DNA"/>
</dbReference>
<dbReference type="PIRSF" id="PIRSF002070">
    <property type="entry name" value="SSB"/>
    <property type="match status" value="1"/>
</dbReference>
<dbReference type="CDD" id="cd04496">
    <property type="entry name" value="SSB_OBF"/>
    <property type="match status" value="1"/>
</dbReference>
<organism evidence="5 6">
    <name type="scientific">Rhizobium brockwellii</name>
    <dbReference type="NCBI Taxonomy" id="3019932"/>
    <lineage>
        <taxon>Bacteria</taxon>
        <taxon>Pseudomonadati</taxon>
        <taxon>Pseudomonadota</taxon>
        <taxon>Alphaproteobacteria</taxon>
        <taxon>Hyphomicrobiales</taxon>
        <taxon>Rhizobiaceae</taxon>
        <taxon>Rhizobium/Agrobacterium group</taxon>
        <taxon>Rhizobium</taxon>
    </lineage>
</organism>
<dbReference type="RefSeq" id="WP_317277248.1">
    <property type="nucleotide sequence ID" value="NZ_JAWJWH010000027.1"/>
</dbReference>
<dbReference type="Gene3D" id="2.40.50.140">
    <property type="entry name" value="Nucleic acid-binding proteins"/>
    <property type="match status" value="1"/>
</dbReference>
<reference evidence="6" key="1">
    <citation type="journal article" date="2023" name="Int. J. Mol. Sci.">
        <title>Genomic and Metabolic Characterization of Plant Growth-Promoting Rhizobacteria Isolated from Nodules of Clovers Grown in Non-Farmed Soil.</title>
        <authorList>
            <person name="Wojcik M."/>
            <person name="Koper P."/>
            <person name="Zebracki K."/>
            <person name="Marczak M."/>
            <person name="Mazur A."/>
        </authorList>
    </citation>
    <scope>NUCLEOTIDE SEQUENCE [LARGE SCALE GENOMIC DNA]</scope>
    <source>
        <strain evidence="6">KB12</strain>
    </source>
</reference>
<evidence type="ECO:0000256" key="2">
    <source>
        <dbReference type="ARBA" id="ARBA00023172"/>
    </source>
</evidence>
<dbReference type="SUPFAM" id="SSF50249">
    <property type="entry name" value="Nucleic acid-binding proteins"/>
    <property type="match status" value="1"/>
</dbReference>
<gene>
    <name evidence="5" type="ORF">R1523_32920</name>
</gene>
<keyword evidence="6" id="KW-1185">Reference proteome</keyword>
<evidence type="ECO:0000256" key="1">
    <source>
        <dbReference type="ARBA" id="ARBA00023125"/>
    </source>
</evidence>
<keyword evidence="1 3" id="KW-0238">DNA-binding</keyword>
<feature type="compositionally biased region" description="Polar residues" evidence="4">
    <location>
        <begin position="69"/>
        <end position="80"/>
    </location>
</feature>
<dbReference type="PROSITE" id="PS50935">
    <property type="entry name" value="SSB"/>
    <property type="match status" value="1"/>
</dbReference>
<proteinExistence type="predicted"/>
<accession>A0ABU3YXA0</accession>
<comment type="caution">
    <text evidence="5">The sequence shown here is derived from an EMBL/GenBank/DDBJ whole genome shotgun (WGS) entry which is preliminary data.</text>
</comment>
<dbReference type="Proteomes" id="UP001187203">
    <property type="component" value="Unassembled WGS sequence"/>
</dbReference>
<feature type="compositionally biased region" description="Low complexity" evidence="4">
    <location>
        <begin position="103"/>
        <end position="112"/>
    </location>
</feature>
<keyword evidence="2" id="KW-0233">DNA recombination</keyword>
<sequence>MMLASAYGRLGQDPKKINTQSGNAMTVASIAVSVGDHDTPPQWLGIVAFGKIAEDLLKHQKGDMLSASGRVQRSNWTGQNGEKKEQLQIVADSLVSSRLARPGGSKKSSGNGRRSDDLNDQIPFGGLT</sequence>
<dbReference type="GO" id="GO:0003677">
    <property type="term" value="F:DNA binding"/>
    <property type="evidence" value="ECO:0007669"/>
    <property type="project" value="UniProtKB-KW"/>
</dbReference>
<evidence type="ECO:0000256" key="3">
    <source>
        <dbReference type="PIRNR" id="PIRNR002070"/>
    </source>
</evidence>
<evidence type="ECO:0000313" key="6">
    <source>
        <dbReference type="Proteomes" id="UP001187203"/>
    </source>
</evidence>
<dbReference type="InterPro" id="IPR000424">
    <property type="entry name" value="Primosome_PriB/ssb"/>
</dbReference>